<feature type="chain" id="PRO_5041263633" description="Peptidase A1 domain-containing protein" evidence="9">
    <location>
        <begin position="23"/>
        <end position="597"/>
    </location>
</feature>
<evidence type="ECO:0000259" key="10">
    <source>
        <dbReference type="PROSITE" id="PS51767"/>
    </source>
</evidence>
<evidence type="ECO:0000256" key="8">
    <source>
        <dbReference type="SAM" id="MobiDB-lite"/>
    </source>
</evidence>
<proteinExistence type="inferred from homology"/>
<comment type="similarity">
    <text evidence="1 7">Belongs to the peptidase A1 family.</text>
</comment>
<dbReference type="PANTHER" id="PTHR47966">
    <property type="entry name" value="BETA-SITE APP-CLEAVING ENZYME, ISOFORM A-RELATED"/>
    <property type="match status" value="1"/>
</dbReference>
<evidence type="ECO:0000313" key="11">
    <source>
        <dbReference type="EMBL" id="CAI4038023.1"/>
    </source>
</evidence>
<gene>
    <name evidence="11" type="primary">SMKI04G3620</name>
    <name evidence="11" type="ORF">SMKI_04G3620</name>
</gene>
<evidence type="ECO:0000256" key="3">
    <source>
        <dbReference type="ARBA" id="ARBA00022729"/>
    </source>
</evidence>
<dbReference type="PANTHER" id="PTHR47966:SF65">
    <property type="entry name" value="ASPARTIC-TYPE ENDOPEPTIDASE"/>
    <property type="match status" value="1"/>
</dbReference>
<feature type="signal peptide" evidence="9">
    <location>
        <begin position="1"/>
        <end position="22"/>
    </location>
</feature>
<dbReference type="GO" id="GO:0071944">
    <property type="term" value="C:cell periphery"/>
    <property type="evidence" value="ECO:0007669"/>
    <property type="project" value="UniProtKB-ARBA"/>
</dbReference>
<dbReference type="Gene3D" id="2.40.70.10">
    <property type="entry name" value="Acid Proteases"/>
    <property type="match status" value="2"/>
</dbReference>
<evidence type="ECO:0000313" key="12">
    <source>
        <dbReference type="Proteomes" id="UP001161438"/>
    </source>
</evidence>
<keyword evidence="2 7" id="KW-0645">Protease</keyword>
<evidence type="ECO:0000256" key="7">
    <source>
        <dbReference type="RuleBase" id="RU000454"/>
    </source>
</evidence>
<dbReference type="CDD" id="cd05474">
    <property type="entry name" value="SAP_like"/>
    <property type="match status" value="1"/>
</dbReference>
<keyword evidence="3 9" id="KW-0732">Signal</keyword>
<accession>A0AA35IW57</accession>
<evidence type="ECO:0000256" key="1">
    <source>
        <dbReference type="ARBA" id="ARBA00007447"/>
    </source>
</evidence>
<dbReference type="InterPro" id="IPR001969">
    <property type="entry name" value="Aspartic_peptidase_AS"/>
</dbReference>
<dbReference type="InterPro" id="IPR033121">
    <property type="entry name" value="PEPTIDASE_A1"/>
</dbReference>
<dbReference type="Pfam" id="PF00026">
    <property type="entry name" value="Asp"/>
    <property type="match status" value="1"/>
</dbReference>
<dbReference type="PROSITE" id="PS51767">
    <property type="entry name" value="PEPTIDASE_A1"/>
    <property type="match status" value="1"/>
</dbReference>
<evidence type="ECO:0000256" key="2">
    <source>
        <dbReference type="ARBA" id="ARBA00022670"/>
    </source>
</evidence>
<dbReference type="InterPro" id="IPR033876">
    <property type="entry name" value="SAP-like"/>
</dbReference>
<keyword evidence="12" id="KW-1185">Reference proteome</keyword>
<feature type="region of interest" description="Disordered" evidence="8">
    <location>
        <begin position="528"/>
        <end position="577"/>
    </location>
</feature>
<feature type="domain" description="Peptidase A1" evidence="10">
    <location>
        <begin position="81"/>
        <end position="468"/>
    </location>
</feature>
<keyword evidence="5 7" id="KW-0378">Hydrolase</keyword>
<keyword evidence="4 7" id="KW-0064">Aspartyl protease</keyword>
<dbReference type="PROSITE" id="PS00141">
    <property type="entry name" value="ASP_PROTEASE"/>
    <property type="match status" value="2"/>
</dbReference>
<feature type="active site" evidence="6">
    <location>
        <position position="360"/>
    </location>
</feature>
<dbReference type="GO" id="GO:0004190">
    <property type="term" value="F:aspartic-type endopeptidase activity"/>
    <property type="evidence" value="ECO:0007669"/>
    <property type="project" value="UniProtKB-KW"/>
</dbReference>
<dbReference type="SUPFAM" id="SSF50630">
    <property type="entry name" value="Acid proteases"/>
    <property type="match status" value="1"/>
</dbReference>
<sequence>MKLSTIKFVVNALLLHSSMVFADSIISQSSEINDGYVKMNFQRKYGDSFESATNDTKARARLVTRGDDYELVELTNQNSFYSVELDIGTPPQKVTVLVDTGSSDLWVTGSDNPYCFTEGEDTSGSSFKHVNKDNLVSVVESVFTEISYDTTMVTSVATATIGNTASTSQAMNCTTYGTFDTSKSSTFESNKTEFSITYGDSTFASGTWGHDRLSLNNLNVTGLSFAVANETNSTVGVLGIGLPGLESTYSGVSLSSAQKSYTYNNFPMILKNSGAIKSTAYSLFTNHSDSKHGTILFGAVDHGKYAGDLYTIPIINTLQNRGYKDPIQFQVTLQGIGVSHGERDENMTTLTTTKIPVLLDSGTTISYMPADLVEMIASEVGATYSPDYGYYIMDCINEMEEESSLIFDFGGFYIANWLSNFQLLTDSRSNVCILGIAPQSDPAIILGDNFLVSTYVVYDLDNMEISMAHADFSDGGEYIDTIKDSVPSALKAPGYSSTWSTYESIVPGGNMFPTSYNFSSSNSVSLSHSATGTSSNKGQKSQTSTTAFSNSRSSSTISSTAMSSSTSSSSTRKENGGHNLNPPFFATFVMAILYHIR</sequence>
<dbReference type="EMBL" id="OX365760">
    <property type="protein sequence ID" value="CAI4038023.1"/>
    <property type="molecule type" value="Genomic_DNA"/>
</dbReference>
<protein>
    <recommendedName>
        <fullName evidence="10">Peptidase A1 domain-containing protein</fullName>
    </recommendedName>
</protein>
<dbReference type="FunFam" id="2.40.70.10:FF:000023">
    <property type="entry name" value="Aspartic protease"/>
    <property type="match status" value="1"/>
</dbReference>
<dbReference type="AlphaFoldDB" id="A0AA35IW57"/>
<name>A0AA35IW57_SACMI</name>
<reference evidence="11" key="1">
    <citation type="submission" date="2022-10" db="EMBL/GenBank/DDBJ databases">
        <authorList>
            <person name="Byrne P K."/>
        </authorList>
    </citation>
    <scope>NUCLEOTIDE SEQUENCE</scope>
    <source>
        <strain evidence="11">IFO1815</strain>
    </source>
</reference>
<feature type="active site" evidence="6">
    <location>
        <position position="99"/>
    </location>
</feature>
<dbReference type="GeneID" id="80917234"/>
<evidence type="ECO:0000256" key="6">
    <source>
        <dbReference type="PIRSR" id="PIRSR601461-1"/>
    </source>
</evidence>
<feature type="compositionally biased region" description="Polar residues" evidence="8">
    <location>
        <begin position="530"/>
        <end position="542"/>
    </location>
</feature>
<dbReference type="RefSeq" id="XP_056081138.1">
    <property type="nucleotide sequence ID" value="XM_056226909.1"/>
</dbReference>
<dbReference type="InterPro" id="IPR001461">
    <property type="entry name" value="Aspartic_peptidase_A1"/>
</dbReference>
<evidence type="ECO:0000256" key="5">
    <source>
        <dbReference type="ARBA" id="ARBA00022801"/>
    </source>
</evidence>
<evidence type="ECO:0000256" key="9">
    <source>
        <dbReference type="SAM" id="SignalP"/>
    </source>
</evidence>
<dbReference type="Proteomes" id="UP001161438">
    <property type="component" value="Chromosome 4"/>
</dbReference>
<evidence type="ECO:0000256" key="4">
    <source>
        <dbReference type="ARBA" id="ARBA00022750"/>
    </source>
</evidence>
<dbReference type="InterPro" id="IPR021109">
    <property type="entry name" value="Peptidase_aspartic_dom_sf"/>
</dbReference>
<organism evidence="11 12">
    <name type="scientific">Saccharomyces mikatae IFO 1815</name>
    <dbReference type="NCBI Taxonomy" id="226126"/>
    <lineage>
        <taxon>Eukaryota</taxon>
        <taxon>Fungi</taxon>
        <taxon>Dikarya</taxon>
        <taxon>Ascomycota</taxon>
        <taxon>Saccharomycotina</taxon>
        <taxon>Saccharomycetes</taxon>
        <taxon>Saccharomycetales</taxon>
        <taxon>Saccharomycetaceae</taxon>
        <taxon>Saccharomyces</taxon>
    </lineage>
</organism>
<dbReference type="PRINTS" id="PR00792">
    <property type="entry name" value="PEPSIN"/>
</dbReference>
<feature type="compositionally biased region" description="Low complexity" evidence="8">
    <location>
        <begin position="543"/>
        <end position="570"/>
    </location>
</feature>
<dbReference type="GO" id="GO:0006508">
    <property type="term" value="P:proteolysis"/>
    <property type="evidence" value="ECO:0007669"/>
    <property type="project" value="UniProtKB-KW"/>
</dbReference>